<keyword evidence="2" id="KW-0479">Metal-binding</keyword>
<keyword evidence="2" id="KW-0408">Iron</keyword>
<dbReference type="Gene3D" id="3.20.20.70">
    <property type="entry name" value="Aldolase class I"/>
    <property type="match status" value="1"/>
</dbReference>
<proteinExistence type="predicted"/>
<dbReference type="InterPro" id="IPR013785">
    <property type="entry name" value="Aldolase_TIM"/>
</dbReference>
<dbReference type="PANTHER" id="PTHR43787:SF3">
    <property type="entry name" value="ARYLSULFATASE REGULATORY PROTEIN"/>
    <property type="match status" value="1"/>
</dbReference>
<dbReference type="SUPFAM" id="SSF102114">
    <property type="entry name" value="Radical SAM enzymes"/>
    <property type="match status" value="1"/>
</dbReference>
<accession>A0ABT3AGL7</accession>
<keyword evidence="4" id="KW-1185">Reference proteome</keyword>
<evidence type="ECO:0000256" key="2">
    <source>
        <dbReference type="ARBA" id="ARBA00022485"/>
    </source>
</evidence>
<keyword evidence="2" id="KW-0411">Iron-sulfur</keyword>
<evidence type="ECO:0000313" key="4">
    <source>
        <dbReference type="Proteomes" id="UP001320899"/>
    </source>
</evidence>
<comment type="caution">
    <text evidence="3">The sequence shown here is derived from an EMBL/GenBank/DDBJ whole genome shotgun (WGS) entry which is preliminary data.</text>
</comment>
<evidence type="ECO:0000256" key="1">
    <source>
        <dbReference type="ARBA" id="ARBA00001966"/>
    </source>
</evidence>
<keyword evidence="2" id="KW-0004">4Fe-4S</keyword>
<dbReference type="PANTHER" id="PTHR43787">
    <property type="entry name" value="FEMO COFACTOR BIOSYNTHESIS PROTEIN NIFB-RELATED"/>
    <property type="match status" value="1"/>
</dbReference>
<protein>
    <recommendedName>
        <fullName evidence="5">Radical SAM superfamily protein</fullName>
    </recommendedName>
</protein>
<comment type="cofactor">
    <cofactor evidence="1">
        <name>[4Fe-4S] cluster</name>
        <dbReference type="ChEBI" id="CHEBI:49883"/>
    </cofactor>
</comment>
<gene>
    <name evidence="3" type="ORF">OE747_05485</name>
</gene>
<evidence type="ECO:0008006" key="5">
    <source>
        <dbReference type="Google" id="ProtNLM"/>
    </source>
</evidence>
<dbReference type="Proteomes" id="UP001320899">
    <property type="component" value="Unassembled WGS sequence"/>
</dbReference>
<dbReference type="EMBL" id="JAOWLB010000003">
    <property type="protein sequence ID" value="MCV2887780.1"/>
    <property type="molecule type" value="Genomic_DNA"/>
</dbReference>
<name>A0ABT3AGL7_9RHOB</name>
<sequence>MDCHSNHSVFLRSDGSLACWDDAGSRLTLSAFDPDKDYSRDVVFGPVFKEIRSKLAREEMPFPDYCGDCLILASGACFNPEWQRRKELLIFQVEPSIACTLECPGCMTFAERRLRHGRAGHLDIAIFEKYLADFKADGVSIRTIDFQGHGEPLLNRNVWKMAGLAKSYFPDANISMCTNAHGTYDPAQVHSGIDEVMFAIDGVDQESFETYRVRGSFDRAYGFMKSFCQGAIAEGRPIGTIWKYILFDCNNSPAQLIRAQELAAEAGVQELLFINTQLGLKSSRILSLEDIPRVDTGVKLRISDYLSNFHDTLHSIDRARAALMRGNTEKAAAQLLFATNMIRRRFECIETGDRVPAEYQALVYEILDLAKHEVIDAGTRQTIRGALHAVHDKLDLGLPGAKDLLIAWKTDEIARLADRMGRRPRRGPVSLARSLVESGLRLYERKTDQRLMEARNLIIWWKSKEVIRLAARLDRTPQPDVSVM</sequence>
<reference evidence="3 4" key="1">
    <citation type="submission" date="2022-10" db="EMBL/GenBank/DDBJ databases">
        <title>Ruegeria sp. nov., isolated from ocean surface sediments.</title>
        <authorList>
            <person name="He W."/>
            <person name="Xue H.-P."/>
            <person name="Zhang D.-F."/>
        </authorList>
    </citation>
    <scope>NUCLEOTIDE SEQUENCE [LARGE SCALE GENOMIC DNA]</scope>
    <source>
        <strain evidence="3 4">XHP0148</strain>
    </source>
</reference>
<evidence type="ECO:0000313" key="3">
    <source>
        <dbReference type="EMBL" id="MCV2887780.1"/>
    </source>
</evidence>
<dbReference type="InterPro" id="IPR058240">
    <property type="entry name" value="rSAM_sf"/>
</dbReference>
<organism evidence="3 4">
    <name type="scientific">Ruegeria aquimaris</name>
    <dbReference type="NCBI Taxonomy" id="2984333"/>
    <lineage>
        <taxon>Bacteria</taxon>
        <taxon>Pseudomonadati</taxon>
        <taxon>Pseudomonadota</taxon>
        <taxon>Alphaproteobacteria</taxon>
        <taxon>Rhodobacterales</taxon>
        <taxon>Roseobacteraceae</taxon>
        <taxon>Ruegeria</taxon>
    </lineage>
</organism>